<dbReference type="AlphaFoldDB" id="A0A2M4DL82"/>
<protein>
    <submittedName>
        <fullName evidence="2">Putative secreted protein</fullName>
    </submittedName>
</protein>
<feature type="chain" id="PRO_5014643341" evidence="1">
    <location>
        <begin position="22"/>
        <end position="75"/>
    </location>
</feature>
<organism evidence="2">
    <name type="scientific">Anopheles darlingi</name>
    <name type="common">Mosquito</name>
    <dbReference type="NCBI Taxonomy" id="43151"/>
    <lineage>
        <taxon>Eukaryota</taxon>
        <taxon>Metazoa</taxon>
        <taxon>Ecdysozoa</taxon>
        <taxon>Arthropoda</taxon>
        <taxon>Hexapoda</taxon>
        <taxon>Insecta</taxon>
        <taxon>Pterygota</taxon>
        <taxon>Neoptera</taxon>
        <taxon>Endopterygota</taxon>
        <taxon>Diptera</taxon>
        <taxon>Nematocera</taxon>
        <taxon>Culicoidea</taxon>
        <taxon>Culicidae</taxon>
        <taxon>Anophelinae</taxon>
        <taxon>Anopheles</taxon>
    </lineage>
</organism>
<keyword evidence="1" id="KW-0732">Signal</keyword>
<dbReference type="EMBL" id="GGFL01014136">
    <property type="protein sequence ID" value="MBW78314.1"/>
    <property type="molecule type" value="Transcribed_RNA"/>
</dbReference>
<reference evidence="2" key="1">
    <citation type="submission" date="2018-01" db="EMBL/GenBank/DDBJ databases">
        <title>An insight into the sialome of Amazonian anophelines.</title>
        <authorList>
            <person name="Ribeiro J.M."/>
            <person name="Scarpassa V."/>
            <person name="Calvo E."/>
        </authorList>
    </citation>
    <scope>NUCLEOTIDE SEQUENCE</scope>
</reference>
<proteinExistence type="predicted"/>
<name>A0A2M4DL82_ANODA</name>
<sequence>MCGALRLGWLVVALVELFSRCEVPLPSDTISDCSKRDFCTRIRIACMRFVQASKIFSLTSNLMPESEARDFDSIS</sequence>
<accession>A0A2M4DL82</accession>
<evidence type="ECO:0000313" key="2">
    <source>
        <dbReference type="EMBL" id="MBW78314.1"/>
    </source>
</evidence>
<feature type="signal peptide" evidence="1">
    <location>
        <begin position="1"/>
        <end position="21"/>
    </location>
</feature>
<evidence type="ECO:0000256" key="1">
    <source>
        <dbReference type="SAM" id="SignalP"/>
    </source>
</evidence>